<evidence type="ECO:0000313" key="2">
    <source>
        <dbReference type="EMBL" id="MED6193021.1"/>
    </source>
</evidence>
<proteinExistence type="predicted"/>
<feature type="compositionally biased region" description="Polar residues" evidence="1">
    <location>
        <begin position="458"/>
        <end position="472"/>
    </location>
</feature>
<feature type="compositionally biased region" description="Basic residues" evidence="1">
    <location>
        <begin position="476"/>
        <end position="486"/>
    </location>
</feature>
<evidence type="ECO:0000313" key="3">
    <source>
        <dbReference type="Proteomes" id="UP001341840"/>
    </source>
</evidence>
<dbReference type="PANTHER" id="PTHR31115">
    <property type="entry name" value="OS05G0107300 PROTEIN"/>
    <property type="match status" value="1"/>
</dbReference>
<gene>
    <name evidence="2" type="ORF">PIB30_118142</name>
</gene>
<feature type="compositionally biased region" description="Low complexity" evidence="1">
    <location>
        <begin position="510"/>
        <end position="522"/>
    </location>
</feature>
<dbReference type="EMBL" id="JASCZI010211489">
    <property type="protein sequence ID" value="MED6193021.1"/>
    <property type="molecule type" value="Genomic_DNA"/>
</dbReference>
<keyword evidence="3" id="KW-1185">Reference proteome</keyword>
<sequence length="593" mass="64858">MESFFSLISEEDITYWKQKENLESSTPMHTDETIGNGFGLNGFERDVGSDAQRSAGIIVEQLQPSKGDHSSTPLYQRLIAALISEEDCDSGSEDFKYDAFDAEFETDGEFELSGMDYRSRANSQFTCHSAYNGYRIFGNPEHDEGENDAVRIPSTGLNSSLADSVNGLLHDKASRCSELQYDCLDINDKLLLELQSIGIALEPVPEMSHTDDEGIMEDIARLEEHYQGQVSKKKGVLDGLLKSASVGKEVLEKDFEQRAMERLIVMAYEKYMACWGPGTSGGRNSSNKMAKQAALGLVKRTLERCHRFEDTGKSCFSEPVFKDMFFAAAPQLSAVRQLDGMEAESSKPYVSSLSLEARTASMGSQQSPSQFSQNLDNHDLSSSDMFPAINHSSEQNGGKEELWSNRLKKRELLLDDVGGTIGTSSAPGIVSSLTSSAKGKRSERDRDGKGHGREVLSRNGTTKVGRPASSSAKGERKSKAKPKQKATQHSVSVNGLLGKLSEQPKAALPSSSKSNETSTNSNAKEKDEFGLGGLDEHEPIDLSNLQLPGIDDLADQGQDLGSWLNIDDDGLQDNDFMGLEIPMDDLSDLNMMV</sequence>
<feature type="compositionally biased region" description="Polar residues" evidence="1">
    <location>
        <begin position="361"/>
        <end position="375"/>
    </location>
</feature>
<organism evidence="2 3">
    <name type="scientific">Stylosanthes scabra</name>
    <dbReference type="NCBI Taxonomy" id="79078"/>
    <lineage>
        <taxon>Eukaryota</taxon>
        <taxon>Viridiplantae</taxon>
        <taxon>Streptophyta</taxon>
        <taxon>Embryophyta</taxon>
        <taxon>Tracheophyta</taxon>
        <taxon>Spermatophyta</taxon>
        <taxon>Magnoliopsida</taxon>
        <taxon>eudicotyledons</taxon>
        <taxon>Gunneridae</taxon>
        <taxon>Pentapetalae</taxon>
        <taxon>rosids</taxon>
        <taxon>fabids</taxon>
        <taxon>Fabales</taxon>
        <taxon>Fabaceae</taxon>
        <taxon>Papilionoideae</taxon>
        <taxon>50 kb inversion clade</taxon>
        <taxon>dalbergioids sensu lato</taxon>
        <taxon>Dalbergieae</taxon>
        <taxon>Pterocarpus clade</taxon>
        <taxon>Stylosanthes</taxon>
    </lineage>
</organism>
<dbReference type="Proteomes" id="UP001341840">
    <property type="component" value="Unassembled WGS sequence"/>
</dbReference>
<reference evidence="2 3" key="1">
    <citation type="journal article" date="2023" name="Plants (Basel)">
        <title>Bridging the Gap: Combining Genomics and Transcriptomics Approaches to Understand Stylosanthes scabra, an Orphan Legume from the Brazilian Caatinga.</title>
        <authorList>
            <person name="Ferreira-Neto J.R.C."/>
            <person name="da Silva M.D."/>
            <person name="Binneck E."/>
            <person name="de Melo N.F."/>
            <person name="da Silva R.H."/>
            <person name="de Melo A.L.T.M."/>
            <person name="Pandolfi V."/>
            <person name="Bustamante F.O."/>
            <person name="Brasileiro-Vidal A.C."/>
            <person name="Benko-Iseppon A.M."/>
        </authorList>
    </citation>
    <scope>NUCLEOTIDE SEQUENCE [LARGE SCALE GENOMIC DNA]</scope>
    <source>
        <tissue evidence="2">Leaves</tissue>
    </source>
</reference>
<feature type="compositionally biased region" description="Polar residues" evidence="1">
    <location>
        <begin position="422"/>
        <end position="437"/>
    </location>
</feature>
<accession>A0ABU6X4H0</accession>
<feature type="region of interest" description="Disordered" evidence="1">
    <location>
        <begin position="360"/>
        <end position="402"/>
    </location>
</feature>
<name>A0ABU6X4H0_9FABA</name>
<feature type="region of interest" description="Disordered" evidence="1">
    <location>
        <begin position="419"/>
        <end position="537"/>
    </location>
</feature>
<feature type="compositionally biased region" description="Basic and acidic residues" evidence="1">
    <location>
        <begin position="523"/>
        <end position="537"/>
    </location>
</feature>
<feature type="compositionally biased region" description="Basic and acidic residues" evidence="1">
    <location>
        <begin position="440"/>
        <end position="456"/>
    </location>
</feature>
<evidence type="ECO:0000256" key="1">
    <source>
        <dbReference type="SAM" id="MobiDB-lite"/>
    </source>
</evidence>
<comment type="caution">
    <text evidence="2">The sequence shown here is derived from an EMBL/GenBank/DDBJ whole genome shotgun (WGS) entry which is preliminary data.</text>
</comment>
<dbReference type="PANTHER" id="PTHR31115:SF3">
    <property type="entry name" value="EXPRESSED PROTEIN"/>
    <property type="match status" value="1"/>
</dbReference>
<protein>
    <submittedName>
        <fullName evidence="2">Uncharacterized protein</fullName>
    </submittedName>
</protein>
<feature type="compositionally biased region" description="Polar residues" evidence="1">
    <location>
        <begin position="382"/>
        <end position="396"/>
    </location>
</feature>